<sequence length="484" mass="52182">MEREKSDRPDAAHNQPNAIRVQRDPIAAAGNQAITGMIERAAMSPDEAKAILGVKLHAAIGGGASRSDDVVLAMNSMHVKWFLTNEQYDRTYRALAAQSLDPGSGSSRTIEDGLIPDFLDGLVKARAATPAPQPRGDKTAAQNHISGAHDAELLANGGEAEIISARTRRAELTALGTKRSKEQDDELFRLSAFLTPDRNNALLRAAEARALADINVTQEEWFADIVTVSFLGKSVQVHKILAEKLAAAEQSLAGQQTPAGGWARELSGLRPPGSGLHGLGLAIDVNASTNPFIFNAASNEADPKQQSEKSIVRGIIDRAVLLIEQKAPDTEKFQERPGGKDAHERAEASYDKLAEASEAMREYFALGAKERRTELEEKVAALGAADAKKRTADQWAKAIAEDRRKLPAISASKDWSKPEQGFLDLDKRLVLAMVDAGLTWLGDDTIGGGRDIMHFDTRGSGPINHLYGLSSNGTWEKKALTKGH</sequence>
<dbReference type="OrthoDB" id="9799970at2"/>
<dbReference type="EMBL" id="QHKI01000122">
    <property type="protein sequence ID" value="RSM60053.1"/>
    <property type="molecule type" value="Genomic_DNA"/>
</dbReference>
<proteinExistence type="predicted"/>
<accession>A0A428XXI4</accession>
<evidence type="ECO:0000256" key="1">
    <source>
        <dbReference type="SAM" id="MobiDB-lite"/>
    </source>
</evidence>
<comment type="caution">
    <text evidence="2">The sequence shown here is derived from an EMBL/GenBank/DDBJ whole genome shotgun (WGS) entry which is preliminary data.</text>
</comment>
<gene>
    <name evidence="2" type="ORF">DMH04_54745</name>
</gene>
<evidence type="ECO:0000313" key="3">
    <source>
        <dbReference type="Proteomes" id="UP000287547"/>
    </source>
</evidence>
<dbReference type="Proteomes" id="UP000287547">
    <property type="component" value="Unassembled WGS sequence"/>
</dbReference>
<feature type="compositionally biased region" description="Basic and acidic residues" evidence="1">
    <location>
        <begin position="1"/>
        <end position="11"/>
    </location>
</feature>
<dbReference type="SUPFAM" id="SSF55166">
    <property type="entry name" value="Hedgehog/DD-peptidase"/>
    <property type="match status" value="1"/>
</dbReference>
<dbReference type="InterPro" id="IPR009045">
    <property type="entry name" value="Zn_M74/Hedgehog-like"/>
</dbReference>
<feature type="region of interest" description="Disordered" evidence="1">
    <location>
        <begin position="1"/>
        <end position="21"/>
    </location>
</feature>
<reference evidence="2 3" key="1">
    <citation type="submission" date="2018-05" db="EMBL/GenBank/DDBJ databases">
        <title>Evolution of GPA BGCs.</title>
        <authorList>
            <person name="Waglechner N."/>
            <person name="Wright G.D."/>
        </authorList>
    </citation>
    <scope>NUCLEOTIDE SEQUENCE [LARGE SCALE GENOMIC DNA]</scope>
    <source>
        <strain evidence="2 3">A82846</strain>
    </source>
</reference>
<dbReference type="RefSeq" id="WP_037275707.1">
    <property type="nucleotide sequence ID" value="NZ_QHKI01000122.1"/>
</dbReference>
<dbReference type="AlphaFoldDB" id="A0A428XXI4"/>
<organism evidence="2 3">
    <name type="scientific">Kibdelosporangium aridum</name>
    <dbReference type="NCBI Taxonomy" id="2030"/>
    <lineage>
        <taxon>Bacteria</taxon>
        <taxon>Bacillati</taxon>
        <taxon>Actinomycetota</taxon>
        <taxon>Actinomycetes</taxon>
        <taxon>Pseudonocardiales</taxon>
        <taxon>Pseudonocardiaceae</taxon>
        <taxon>Kibdelosporangium</taxon>
    </lineage>
</organism>
<evidence type="ECO:0000313" key="2">
    <source>
        <dbReference type="EMBL" id="RSM60053.1"/>
    </source>
</evidence>
<protein>
    <submittedName>
        <fullName evidence="2">Uncharacterized protein</fullName>
    </submittedName>
</protein>
<name>A0A428XXI4_KIBAR</name>